<sequence length="324" mass="33938">MIDRDDREGGRDGDDRSQVEQNQAETTPVDGAANGDESAPADEAAVADEAPREDAAPEEQPAMQLAGGSDEGGTVSEAGEPEGEQPAADDGVEDVSEDAVDEDEPGFDGSDLGLVSDDDALPWLESSDYEEIESVDAWRVTGFVVLGLVLLAVLVGGIWYFTDRTGDNAPQADGSVIAAPKGPYKERPENPGGKTFEGTGDMAPAVGEGESREGRLAEKSATPEPIAEPSPADEPEAESSKPAASDNRIAVQVGAYRDQATARAGWAALRRQTDALSGVEYRIVKGEADIGTVYRLQALPGDMAAARRLRDALQADGVASQIKR</sequence>
<comment type="caution">
    <text evidence="4">The sequence shown here is derived from an EMBL/GenBank/DDBJ whole genome shotgun (WGS) entry which is preliminary data.</text>
</comment>
<evidence type="ECO:0000256" key="1">
    <source>
        <dbReference type="SAM" id="MobiDB-lite"/>
    </source>
</evidence>
<feature type="compositionally biased region" description="Basic and acidic residues" evidence="1">
    <location>
        <begin position="209"/>
        <end position="218"/>
    </location>
</feature>
<dbReference type="Pfam" id="PF05036">
    <property type="entry name" value="SPOR"/>
    <property type="match status" value="1"/>
</dbReference>
<feature type="compositionally biased region" description="Low complexity" evidence="1">
    <location>
        <begin position="36"/>
        <end position="48"/>
    </location>
</feature>
<dbReference type="Gene3D" id="3.30.70.1070">
    <property type="entry name" value="Sporulation related repeat"/>
    <property type="match status" value="1"/>
</dbReference>
<keyword evidence="2" id="KW-1133">Transmembrane helix</keyword>
<feature type="domain" description="SPOR" evidence="3">
    <location>
        <begin position="243"/>
        <end position="324"/>
    </location>
</feature>
<evidence type="ECO:0000256" key="2">
    <source>
        <dbReference type="SAM" id="Phobius"/>
    </source>
</evidence>
<dbReference type="PROSITE" id="PS51724">
    <property type="entry name" value="SPOR"/>
    <property type="match status" value="1"/>
</dbReference>
<dbReference type="SUPFAM" id="SSF110997">
    <property type="entry name" value="Sporulation related repeat"/>
    <property type="match status" value="1"/>
</dbReference>
<name>A0ABS7PED1_9SPHN</name>
<dbReference type="InterPro" id="IPR007730">
    <property type="entry name" value="SPOR-like_dom"/>
</dbReference>
<dbReference type="Proteomes" id="UP000759298">
    <property type="component" value="Unassembled WGS sequence"/>
</dbReference>
<evidence type="ECO:0000313" key="5">
    <source>
        <dbReference type="Proteomes" id="UP000759298"/>
    </source>
</evidence>
<keyword evidence="2" id="KW-0472">Membrane</keyword>
<feature type="compositionally biased region" description="Acidic residues" evidence="1">
    <location>
        <begin position="90"/>
        <end position="106"/>
    </location>
</feature>
<feature type="transmembrane region" description="Helical" evidence="2">
    <location>
        <begin position="140"/>
        <end position="161"/>
    </location>
</feature>
<keyword evidence="2" id="KW-0812">Transmembrane</keyword>
<feature type="region of interest" description="Disordered" evidence="1">
    <location>
        <begin position="165"/>
        <end position="246"/>
    </location>
</feature>
<evidence type="ECO:0000313" key="4">
    <source>
        <dbReference type="EMBL" id="MBY8337443.1"/>
    </source>
</evidence>
<dbReference type="InterPro" id="IPR036680">
    <property type="entry name" value="SPOR-like_sf"/>
</dbReference>
<feature type="region of interest" description="Disordered" evidence="1">
    <location>
        <begin position="1"/>
        <end position="118"/>
    </location>
</feature>
<feature type="compositionally biased region" description="Basic and acidic residues" evidence="1">
    <location>
        <begin position="1"/>
        <end position="18"/>
    </location>
</feature>
<organism evidence="4 5">
    <name type="scientific">Alteriqipengyuania abyssalis</name>
    <dbReference type="NCBI Taxonomy" id="2860200"/>
    <lineage>
        <taxon>Bacteria</taxon>
        <taxon>Pseudomonadati</taxon>
        <taxon>Pseudomonadota</taxon>
        <taxon>Alphaproteobacteria</taxon>
        <taxon>Sphingomonadales</taxon>
        <taxon>Erythrobacteraceae</taxon>
        <taxon>Alteriqipengyuania</taxon>
    </lineage>
</organism>
<keyword evidence="5" id="KW-1185">Reference proteome</keyword>
<dbReference type="EMBL" id="JAHWXP010000003">
    <property type="protein sequence ID" value="MBY8337443.1"/>
    <property type="molecule type" value="Genomic_DNA"/>
</dbReference>
<dbReference type="RefSeq" id="WP_222825008.1">
    <property type="nucleotide sequence ID" value="NZ_JAHWXP010000003.1"/>
</dbReference>
<proteinExistence type="predicted"/>
<protein>
    <submittedName>
        <fullName evidence="4">SPOR domain-containing protein</fullName>
    </submittedName>
</protein>
<reference evidence="4 5" key="1">
    <citation type="submission" date="2021-07" db="EMBL/GenBank/DDBJ databases">
        <title>Alteriqipengyuania abyssalis NZ-12B nov, sp.nov isolated from deep sea sponge in pacific ocean.</title>
        <authorList>
            <person name="Tareen S."/>
            <person name="Wink J."/>
        </authorList>
    </citation>
    <scope>NUCLEOTIDE SEQUENCE [LARGE SCALE GENOMIC DNA]</scope>
    <source>
        <strain evidence="4 5">NZ-12B</strain>
    </source>
</reference>
<accession>A0ABS7PED1</accession>
<evidence type="ECO:0000259" key="3">
    <source>
        <dbReference type="PROSITE" id="PS51724"/>
    </source>
</evidence>
<gene>
    <name evidence="4" type="ORF">KYN89_10300</name>
</gene>